<evidence type="ECO:0000313" key="2">
    <source>
        <dbReference type="Proteomes" id="UP000242450"/>
    </source>
</evidence>
<name>A0A212CL30_CEREH</name>
<proteinExistence type="predicted"/>
<organism evidence="1 2">
    <name type="scientific">Cervus elaphus hippelaphus</name>
    <name type="common">European red deer</name>
    <dbReference type="NCBI Taxonomy" id="46360"/>
    <lineage>
        <taxon>Eukaryota</taxon>
        <taxon>Metazoa</taxon>
        <taxon>Chordata</taxon>
        <taxon>Craniata</taxon>
        <taxon>Vertebrata</taxon>
        <taxon>Euteleostomi</taxon>
        <taxon>Mammalia</taxon>
        <taxon>Eutheria</taxon>
        <taxon>Laurasiatheria</taxon>
        <taxon>Artiodactyla</taxon>
        <taxon>Ruminantia</taxon>
        <taxon>Pecora</taxon>
        <taxon>Cervidae</taxon>
        <taxon>Cervinae</taxon>
        <taxon>Cervus</taxon>
    </lineage>
</organism>
<accession>A0A212CL30</accession>
<dbReference type="Proteomes" id="UP000242450">
    <property type="component" value="Chromosome 18"/>
</dbReference>
<keyword evidence="2" id="KW-1185">Reference proteome</keyword>
<protein>
    <submittedName>
        <fullName evidence="1">Uncharacterized protein</fullName>
    </submittedName>
</protein>
<sequence length="115" mass="12764">MSLQSGPGLPARPLLLPLRLPPSRGQCSGLLRIRPRAWEPGLQVPLRTYSQQILCTKILDVWNPYSQGTVVNMWFDGIMTNRSIPALAFGSVAVKARETDSTVKRSVKKSAFKDE</sequence>
<gene>
    <name evidence="1" type="ORF">Celaphus_00011889</name>
</gene>
<evidence type="ECO:0000313" key="1">
    <source>
        <dbReference type="EMBL" id="OWK06612.1"/>
    </source>
</evidence>
<reference evidence="1 2" key="1">
    <citation type="journal article" date="2018" name="Mol. Genet. Genomics">
        <title>The red deer Cervus elaphus genome CerEla1.0: sequencing, annotating, genes, and chromosomes.</title>
        <authorList>
            <person name="Bana N.A."/>
            <person name="Nyiri A."/>
            <person name="Nagy J."/>
            <person name="Frank K."/>
            <person name="Nagy T."/>
            <person name="Steger V."/>
            <person name="Schiller M."/>
            <person name="Lakatos P."/>
            <person name="Sugar L."/>
            <person name="Horn P."/>
            <person name="Barta E."/>
            <person name="Orosz L."/>
        </authorList>
    </citation>
    <scope>NUCLEOTIDE SEQUENCE [LARGE SCALE GENOMIC DNA]</scope>
    <source>
        <strain evidence="1">Hungarian</strain>
    </source>
</reference>
<dbReference type="AlphaFoldDB" id="A0A212CL30"/>
<comment type="caution">
    <text evidence="1">The sequence shown here is derived from an EMBL/GenBank/DDBJ whole genome shotgun (WGS) entry which is preliminary data.</text>
</comment>
<dbReference type="EMBL" id="MKHE01000018">
    <property type="protein sequence ID" value="OWK06612.1"/>
    <property type="molecule type" value="Genomic_DNA"/>
</dbReference>